<evidence type="ECO:0000256" key="1">
    <source>
        <dbReference type="ARBA" id="ARBA00022723"/>
    </source>
</evidence>
<organism evidence="6 7">
    <name type="scientific">Rhynchosporium agropyri</name>
    <dbReference type="NCBI Taxonomy" id="914238"/>
    <lineage>
        <taxon>Eukaryota</taxon>
        <taxon>Fungi</taxon>
        <taxon>Dikarya</taxon>
        <taxon>Ascomycota</taxon>
        <taxon>Pezizomycotina</taxon>
        <taxon>Leotiomycetes</taxon>
        <taxon>Helotiales</taxon>
        <taxon>Ploettnerulaceae</taxon>
        <taxon>Rhynchosporium</taxon>
    </lineage>
</organism>
<dbReference type="SMART" id="SM01328">
    <property type="entry name" value="zf-3CxxC"/>
    <property type="match status" value="1"/>
</dbReference>
<evidence type="ECO:0000313" key="6">
    <source>
        <dbReference type="EMBL" id="CZS88379.1"/>
    </source>
</evidence>
<dbReference type="InterPro" id="IPR027377">
    <property type="entry name" value="ZAR1/RTP1-5-like_Znf-3CxxC"/>
</dbReference>
<reference evidence="7" key="1">
    <citation type="submission" date="2016-03" db="EMBL/GenBank/DDBJ databases">
        <authorList>
            <person name="Guldener U."/>
        </authorList>
    </citation>
    <scope>NUCLEOTIDE SEQUENCE [LARGE SCALE GENOMIC DNA]</scope>
    <source>
        <strain evidence="7">04CH-RAC-A.6.1</strain>
    </source>
</reference>
<proteinExistence type="predicted"/>
<keyword evidence="1" id="KW-0479">Metal-binding</keyword>
<accession>A0A1E1JRK1</accession>
<evidence type="ECO:0000256" key="3">
    <source>
        <dbReference type="ARBA" id="ARBA00022833"/>
    </source>
</evidence>
<name>A0A1E1JRK1_9HELO</name>
<dbReference type="GO" id="GO:0008270">
    <property type="term" value="F:zinc ion binding"/>
    <property type="evidence" value="ECO:0007669"/>
    <property type="project" value="UniProtKB-KW"/>
</dbReference>
<evidence type="ECO:0000313" key="7">
    <source>
        <dbReference type="Proteomes" id="UP000178912"/>
    </source>
</evidence>
<keyword evidence="3" id="KW-0862">Zinc</keyword>
<keyword evidence="7" id="KW-1185">Reference proteome</keyword>
<sequence>MSSSLVMAQTLPTKPVRPVKARKSKKPKSRHQSSPASAQPTPELTQPTRQPAQPAQPAQSPPQPASTMYPLLHDDVSRLLEIRGHPFTFYPLDTEHGCVRSYDTAIKGKFKCLNRECRTKAWSSKVVAITIREFTNKQYNALVYNQRCDACNILGEPKLDDTYAERIAYRLLKWSGVKQEEPVFNKQSRGPHLSPLCEGCKAGRCAEGNRNGGLEGLATRLGNVSLGGN</sequence>
<evidence type="ECO:0000256" key="4">
    <source>
        <dbReference type="SAM" id="MobiDB-lite"/>
    </source>
</evidence>
<dbReference type="Pfam" id="PF13695">
    <property type="entry name" value="Zn_ribbon_3CxxC"/>
    <property type="match status" value="1"/>
</dbReference>
<evidence type="ECO:0000256" key="2">
    <source>
        <dbReference type="ARBA" id="ARBA00022771"/>
    </source>
</evidence>
<feature type="compositionally biased region" description="Polar residues" evidence="4">
    <location>
        <begin position="32"/>
        <end position="49"/>
    </location>
</feature>
<gene>
    <name evidence="6" type="ORF">RAG0_00122</name>
</gene>
<feature type="region of interest" description="Disordered" evidence="4">
    <location>
        <begin position="1"/>
        <end position="69"/>
    </location>
</feature>
<dbReference type="AlphaFoldDB" id="A0A1E1JRK1"/>
<dbReference type="OrthoDB" id="8121437at2759"/>
<feature type="compositionally biased region" description="Basic residues" evidence="4">
    <location>
        <begin position="17"/>
        <end position="31"/>
    </location>
</feature>
<dbReference type="EMBL" id="FJUX01000001">
    <property type="protein sequence ID" value="CZS88379.1"/>
    <property type="molecule type" value="Genomic_DNA"/>
</dbReference>
<dbReference type="Proteomes" id="UP000178912">
    <property type="component" value="Unassembled WGS sequence"/>
</dbReference>
<protein>
    <recommendedName>
        <fullName evidence="5">3CxxC-type domain-containing protein</fullName>
    </recommendedName>
</protein>
<keyword evidence="2" id="KW-0863">Zinc-finger</keyword>
<evidence type="ECO:0000259" key="5">
    <source>
        <dbReference type="SMART" id="SM01328"/>
    </source>
</evidence>
<feature type="domain" description="3CxxC-type" evidence="5">
    <location>
        <begin position="105"/>
        <end position="203"/>
    </location>
</feature>
<feature type="compositionally biased region" description="Polar residues" evidence="4">
    <location>
        <begin position="1"/>
        <end position="12"/>
    </location>
</feature>